<protein>
    <recommendedName>
        <fullName evidence="6">Carboxylic ester hydrolase</fullName>
        <ecNumber evidence="6">3.1.1.-</ecNumber>
    </recommendedName>
</protein>
<proteinExistence type="inferred from homology"/>
<evidence type="ECO:0000256" key="6">
    <source>
        <dbReference type="RuleBase" id="RU361235"/>
    </source>
</evidence>
<dbReference type="Proteomes" id="UP000019118">
    <property type="component" value="Unassembled WGS sequence"/>
</dbReference>
<dbReference type="InterPro" id="IPR019826">
    <property type="entry name" value="Carboxylesterase_B_AS"/>
</dbReference>
<evidence type="ECO:0000256" key="4">
    <source>
        <dbReference type="ARBA" id="ARBA00023157"/>
    </source>
</evidence>
<dbReference type="InterPro" id="IPR002018">
    <property type="entry name" value="CarbesteraseB"/>
</dbReference>
<dbReference type="EnsemblMetazoa" id="XM_019908695.1">
    <property type="protein sequence ID" value="XP_019764254.1"/>
    <property type="gene ID" value="LOC109540345"/>
</dbReference>
<evidence type="ECO:0000256" key="5">
    <source>
        <dbReference type="ARBA" id="ARBA00023180"/>
    </source>
</evidence>
<dbReference type="InterPro" id="IPR029058">
    <property type="entry name" value="AB_hydrolase_fold"/>
</dbReference>
<evidence type="ECO:0000256" key="2">
    <source>
        <dbReference type="ARBA" id="ARBA00022487"/>
    </source>
</evidence>
<dbReference type="EC" id="3.1.1.-" evidence="6"/>
<dbReference type="Pfam" id="PF00135">
    <property type="entry name" value="COesterase"/>
    <property type="match status" value="1"/>
</dbReference>
<evidence type="ECO:0000313" key="9">
    <source>
        <dbReference type="Proteomes" id="UP000019118"/>
    </source>
</evidence>
<feature type="chain" id="PRO_5043098662" description="Carboxylic ester hydrolase" evidence="6">
    <location>
        <begin position="19"/>
        <end position="554"/>
    </location>
</feature>
<dbReference type="AlphaFoldDB" id="A0AAR5PTC3"/>
<keyword evidence="3 6" id="KW-0378">Hydrolase</keyword>
<keyword evidence="5" id="KW-0325">Glycoprotein</keyword>
<keyword evidence="4" id="KW-1015">Disulfide bond</keyword>
<dbReference type="Gene3D" id="3.40.50.1820">
    <property type="entry name" value="alpha/beta hydrolase"/>
    <property type="match status" value="1"/>
</dbReference>
<dbReference type="PROSITE" id="PS00941">
    <property type="entry name" value="CARBOXYLESTERASE_B_2"/>
    <property type="match status" value="1"/>
</dbReference>
<organism evidence="8 9">
    <name type="scientific">Dendroctonus ponderosae</name>
    <name type="common">Mountain pine beetle</name>
    <dbReference type="NCBI Taxonomy" id="77166"/>
    <lineage>
        <taxon>Eukaryota</taxon>
        <taxon>Metazoa</taxon>
        <taxon>Ecdysozoa</taxon>
        <taxon>Arthropoda</taxon>
        <taxon>Hexapoda</taxon>
        <taxon>Insecta</taxon>
        <taxon>Pterygota</taxon>
        <taxon>Neoptera</taxon>
        <taxon>Endopterygota</taxon>
        <taxon>Coleoptera</taxon>
        <taxon>Polyphaga</taxon>
        <taxon>Cucujiformia</taxon>
        <taxon>Curculionidae</taxon>
        <taxon>Scolytinae</taxon>
        <taxon>Dendroctonus</taxon>
    </lineage>
</organism>
<feature type="domain" description="Carboxylesterase type B" evidence="7">
    <location>
        <begin position="22"/>
        <end position="536"/>
    </location>
</feature>
<evidence type="ECO:0000256" key="1">
    <source>
        <dbReference type="ARBA" id="ARBA00005964"/>
    </source>
</evidence>
<evidence type="ECO:0000313" key="8">
    <source>
        <dbReference type="EnsemblMetazoa" id="XP_019764254.1"/>
    </source>
</evidence>
<name>A0AAR5PTC3_DENPD</name>
<reference evidence="9" key="1">
    <citation type="journal article" date="2013" name="Genome Biol.">
        <title>Draft genome of the mountain pine beetle, Dendroctonus ponderosae Hopkins, a major forest pest.</title>
        <authorList>
            <person name="Keeling C.I."/>
            <person name="Yuen M.M."/>
            <person name="Liao N.Y."/>
            <person name="Docking T.R."/>
            <person name="Chan S.K."/>
            <person name="Taylor G.A."/>
            <person name="Palmquist D.L."/>
            <person name="Jackman S.D."/>
            <person name="Nguyen A."/>
            <person name="Li M."/>
            <person name="Henderson H."/>
            <person name="Janes J.K."/>
            <person name="Zhao Y."/>
            <person name="Pandoh P."/>
            <person name="Moore R."/>
            <person name="Sperling F.A."/>
            <person name="Huber D.P."/>
            <person name="Birol I."/>
            <person name="Jones S.J."/>
            <person name="Bohlmann J."/>
        </authorList>
    </citation>
    <scope>NUCLEOTIDE SEQUENCE</scope>
</reference>
<comment type="similarity">
    <text evidence="1 6">Belongs to the type-B carboxylesterase/lipase family.</text>
</comment>
<sequence>MKWSVFGIILSVTYSTCAVDLLVDLPYGTIRGRELATPNNISFRAFQGVPYAAAPVGTLRFQAPEPPTNWTDIKNTTQDGNICFSVKNDSDDENEDCLFINIFTPILSNATEEKFPVMLWIYGGAFRTGSSKYVNFGPEFLLEKNVVVATFNYRLGPFGFLATEDGVIPGNAGLKDQAAAIRWVHDNIGLFGGDPEKVTLFGQSAGGASVGYQLLYKKNEGLYHGAILQSGSPLSSFSFMGDISAREYAFDLASQIDGAVDFGNDTNSLVSFLLNATGRQIDKASTLTTVTSRPLPVIEKDVEGAFLTRESYEILSAGDFLKVPIMLGTTSEEDIYAADDLDSYTTKFEEYESNHAKFIPSKGFHLKAGINQTFVGEEIYDMYFTNVSTEDKLGYFFRYNSDNQYSKPVIKHADLSSNYTTVYFYVFSYDGLMGNWNITVPGAGLVGHGEDDRYIWRVRSSTFTNYDLSKYPAKDVLVHDRVITLWTNFAKYLNPTPNSTELLQNVLWPTVSNNTFNYMDIGNDLVVRANPKSPYYAGWSRIYDQYNERPFTIF</sequence>
<reference evidence="8" key="2">
    <citation type="submission" date="2024-08" db="UniProtKB">
        <authorList>
            <consortium name="EnsemblMetazoa"/>
        </authorList>
    </citation>
    <scope>IDENTIFICATION</scope>
</reference>
<dbReference type="GO" id="GO:0052689">
    <property type="term" value="F:carboxylic ester hydrolase activity"/>
    <property type="evidence" value="ECO:0007669"/>
    <property type="project" value="UniProtKB-KW"/>
</dbReference>
<keyword evidence="6" id="KW-0732">Signal</keyword>
<accession>A0AAR5PTC3</accession>
<keyword evidence="2" id="KW-0719">Serine esterase</keyword>
<evidence type="ECO:0000256" key="3">
    <source>
        <dbReference type="ARBA" id="ARBA00022801"/>
    </source>
</evidence>
<keyword evidence="9" id="KW-1185">Reference proteome</keyword>
<evidence type="ECO:0000259" key="7">
    <source>
        <dbReference type="Pfam" id="PF00135"/>
    </source>
</evidence>
<dbReference type="InterPro" id="IPR019819">
    <property type="entry name" value="Carboxylesterase_B_CS"/>
</dbReference>
<dbReference type="InterPro" id="IPR050309">
    <property type="entry name" value="Type-B_Carboxylest/Lipase"/>
</dbReference>
<dbReference type="PROSITE" id="PS00122">
    <property type="entry name" value="CARBOXYLESTERASE_B_1"/>
    <property type="match status" value="1"/>
</dbReference>
<dbReference type="PANTHER" id="PTHR11559">
    <property type="entry name" value="CARBOXYLESTERASE"/>
    <property type="match status" value="1"/>
</dbReference>
<feature type="signal peptide" evidence="6">
    <location>
        <begin position="1"/>
        <end position="18"/>
    </location>
</feature>
<dbReference type="SUPFAM" id="SSF53474">
    <property type="entry name" value="alpha/beta-Hydrolases"/>
    <property type="match status" value="1"/>
</dbReference>